<keyword evidence="5" id="KW-0285">Flavoprotein</keyword>
<dbReference type="Pfam" id="PF13450">
    <property type="entry name" value="NAD_binding_8"/>
    <property type="match status" value="1"/>
</dbReference>
<dbReference type="Proteomes" id="UP000242847">
    <property type="component" value="Unassembled WGS sequence"/>
</dbReference>
<keyword evidence="10" id="KW-0472">Membrane</keyword>
<evidence type="ECO:0000256" key="1">
    <source>
        <dbReference type="ARBA" id="ARBA00001974"/>
    </source>
</evidence>
<protein>
    <submittedName>
        <fullName evidence="12">FAD-containing monooxygenase EthA</fullName>
    </submittedName>
</protein>
<comment type="cofactor">
    <cofactor evidence="1">
        <name>FAD</name>
        <dbReference type="ChEBI" id="CHEBI:57692"/>
    </cofactor>
</comment>
<evidence type="ECO:0000256" key="2">
    <source>
        <dbReference type="ARBA" id="ARBA00004236"/>
    </source>
</evidence>
<dbReference type="GO" id="GO:0004499">
    <property type="term" value="F:N,N-dimethylaniline monooxygenase activity"/>
    <property type="evidence" value="ECO:0007669"/>
    <property type="project" value="InterPro"/>
</dbReference>
<dbReference type="InterPro" id="IPR036188">
    <property type="entry name" value="FAD/NAD-bd_sf"/>
</dbReference>
<comment type="similarity">
    <text evidence="3">Belongs to the FAD-binding monooxygenase family.</text>
</comment>
<dbReference type="FunFam" id="3.50.50.60:FF:000228">
    <property type="entry name" value="FAD-containing monooxygenase EthA"/>
    <property type="match status" value="1"/>
</dbReference>
<dbReference type="PANTHER" id="PTHR43872">
    <property type="entry name" value="MONOOXYGENASE, PUTATIVE (AFU_ORTHOLOGUE AFUA_8G02570)-RELATED"/>
    <property type="match status" value="1"/>
</dbReference>
<dbReference type="Pfam" id="PF00743">
    <property type="entry name" value="FMO-like"/>
    <property type="match status" value="1"/>
</dbReference>
<proteinExistence type="inferred from homology"/>
<dbReference type="GO" id="GO:0050660">
    <property type="term" value="F:flavin adenine dinucleotide binding"/>
    <property type="evidence" value="ECO:0007669"/>
    <property type="project" value="InterPro"/>
</dbReference>
<dbReference type="GO" id="GO:0050661">
    <property type="term" value="F:NADP binding"/>
    <property type="evidence" value="ECO:0007669"/>
    <property type="project" value="InterPro"/>
</dbReference>
<comment type="subcellular location">
    <subcellularLocation>
        <location evidence="2">Cell membrane</location>
    </subcellularLocation>
</comment>
<evidence type="ECO:0000313" key="12">
    <source>
        <dbReference type="EMBL" id="ONM44981.1"/>
    </source>
</evidence>
<evidence type="ECO:0000256" key="4">
    <source>
        <dbReference type="ARBA" id="ARBA00022475"/>
    </source>
</evidence>
<sequence length="502" mass="56494">MTNEHVDVLIIGAGLSGIGTAVHLSQNCPDKRIAILERRQQVGGTWDLFRYPGIRSDSDMFSFGFAFRPWNELKTLADGESIRRYISDTAREYGVEEKIRFGIETEQVQWCSEQQQWVVSARDLQSGQARHYSCDFLISCTGYYDHKAGYLPEFPGAERFQGQCIHPQHWPQDLDYSGKKVVVIGSGATAVTLVPAMAAQAGHITMLQRSPSYIMTVPAQDRITEVLCKVLPNDWVYGLARKRNIAIQRWIFKAAKRWPEGTRRFLLKKVAEQLDDPAQMKHFTPAYMPWDQRLCAVPDGDLFKAINSGKASVVTDEIECFTETGIRLKSGAQLDADIIITATGLNLQVLGGTRILIDGQPFDINQRMTYKGVMLQDVPNMAWIFGYTNAPWTLKSDIAAQWVCRLLNHMRASGVQVATPRDHDDNLVAAESMMGALQSGYVQRGNRILPRQGRSAPWRLLNAYERDREMLLDEPVEDALLELTENNRAAQPGTKSRDVRAA</sequence>
<dbReference type="InterPro" id="IPR051820">
    <property type="entry name" value="FAD-binding_MO"/>
</dbReference>
<dbReference type="OrthoDB" id="312624at2"/>
<accession>A0A1S8DJ18</accession>
<keyword evidence="9 12" id="KW-0503">Monooxygenase</keyword>
<keyword evidence="7" id="KW-0521">NADP</keyword>
<evidence type="ECO:0000256" key="7">
    <source>
        <dbReference type="ARBA" id="ARBA00022857"/>
    </source>
</evidence>
<dbReference type="STRING" id="254161.SAMN05216256_107156"/>
<evidence type="ECO:0000256" key="11">
    <source>
        <dbReference type="SAM" id="MobiDB-lite"/>
    </source>
</evidence>
<dbReference type="AlphaFoldDB" id="A0A1S8DJ18"/>
<evidence type="ECO:0000256" key="3">
    <source>
        <dbReference type="ARBA" id="ARBA00010139"/>
    </source>
</evidence>
<keyword evidence="13" id="KW-1185">Reference proteome</keyword>
<organism evidence="12 13">
    <name type="scientific">Halopseudomonas pachastrellae</name>
    <dbReference type="NCBI Taxonomy" id="254161"/>
    <lineage>
        <taxon>Bacteria</taxon>
        <taxon>Pseudomonadati</taxon>
        <taxon>Pseudomonadota</taxon>
        <taxon>Gammaproteobacteria</taxon>
        <taxon>Pseudomonadales</taxon>
        <taxon>Pseudomonadaceae</taxon>
        <taxon>Halopseudomonas</taxon>
    </lineage>
</organism>
<feature type="region of interest" description="Disordered" evidence="11">
    <location>
        <begin position="483"/>
        <end position="502"/>
    </location>
</feature>
<dbReference type="EMBL" id="MUBC01000007">
    <property type="protein sequence ID" value="ONM44981.1"/>
    <property type="molecule type" value="Genomic_DNA"/>
</dbReference>
<dbReference type="InterPro" id="IPR020946">
    <property type="entry name" value="Flavin_mOase-like"/>
</dbReference>
<dbReference type="SUPFAM" id="SSF51905">
    <property type="entry name" value="FAD/NAD(P)-binding domain"/>
    <property type="match status" value="2"/>
</dbReference>
<reference evidence="12 13" key="1">
    <citation type="submission" date="2017-01" db="EMBL/GenBank/DDBJ databases">
        <title>Draft genome sequence of Pseudomonas pachastrellae type strain CCUG 46540T from a deep sea.</title>
        <authorList>
            <person name="Gomila M."/>
            <person name="Mulet M."/>
            <person name="Lalucat J."/>
            <person name="Garcia-Valdes E."/>
        </authorList>
    </citation>
    <scope>NUCLEOTIDE SEQUENCE [LARGE SCALE GENOMIC DNA]</scope>
    <source>
        <strain evidence="12 13">CCUG 46540</strain>
    </source>
</reference>
<dbReference type="GO" id="GO:0005886">
    <property type="term" value="C:plasma membrane"/>
    <property type="evidence" value="ECO:0007669"/>
    <property type="project" value="UniProtKB-SubCell"/>
</dbReference>
<name>A0A1S8DJ18_9GAMM</name>
<evidence type="ECO:0000256" key="9">
    <source>
        <dbReference type="ARBA" id="ARBA00023033"/>
    </source>
</evidence>
<dbReference type="PRINTS" id="PR00411">
    <property type="entry name" value="PNDRDTASEI"/>
</dbReference>
<evidence type="ECO:0000313" key="13">
    <source>
        <dbReference type="Proteomes" id="UP000242847"/>
    </source>
</evidence>
<comment type="caution">
    <text evidence="12">The sequence shown here is derived from an EMBL/GenBank/DDBJ whole genome shotgun (WGS) entry which is preliminary data.</text>
</comment>
<evidence type="ECO:0000256" key="6">
    <source>
        <dbReference type="ARBA" id="ARBA00022827"/>
    </source>
</evidence>
<evidence type="ECO:0000256" key="10">
    <source>
        <dbReference type="ARBA" id="ARBA00023136"/>
    </source>
</evidence>
<dbReference type="FunFam" id="3.50.50.60:FF:000213">
    <property type="entry name" value="FAD-containing monooxygenase EthA"/>
    <property type="match status" value="1"/>
</dbReference>
<evidence type="ECO:0000256" key="5">
    <source>
        <dbReference type="ARBA" id="ARBA00022630"/>
    </source>
</evidence>
<dbReference type="RefSeq" id="WP_083725127.1">
    <property type="nucleotide sequence ID" value="NZ_FOUD01000007.1"/>
</dbReference>
<keyword evidence="8" id="KW-0560">Oxidoreductase</keyword>
<dbReference type="Gene3D" id="3.50.50.60">
    <property type="entry name" value="FAD/NAD(P)-binding domain"/>
    <property type="match status" value="3"/>
</dbReference>
<keyword evidence="6" id="KW-0274">FAD</keyword>
<dbReference type="PANTHER" id="PTHR43872:SF1">
    <property type="entry name" value="MONOOXYGENASE, PUTATIVE (AFU_ORTHOLOGUE AFUA_8G02570)-RELATED"/>
    <property type="match status" value="1"/>
</dbReference>
<keyword evidence="4" id="KW-1003">Cell membrane</keyword>
<gene>
    <name evidence="12" type="ORF">BXT89_04485</name>
</gene>
<evidence type="ECO:0000256" key="8">
    <source>
        <dbReference type="ARBA" id="ARBA00023002"/>
    </source>
</evidence>
<dbReference type="PRINTS" id="PR00368">
    <property type="entry name" value="FADPNR"/>
</dbReference>